<gene>
    <name evidence="1" type="ORF">MCHLO_09276</name>
</gene>
<organism evidence="1 2">
    <name type="scientific">Mycena chlorophos</name>
    <name type="common">Agaric fungus</name>
    <name type="synonym">Agaricus chlorophos</name>
    <dbReference type="NCBI Taxonomy" id="658473"/>
    <lineage>
        <taxon>Eukaryota</taxon>
        <taxon>Fungi</taxon>
        <taxon>Dikarya</taxon>
        <taxon>Basidiomycota</taxon>
        <taxon>Agaricomycotina</taxon>
        <taxon>Agaricomycetes</taxon>
        <taxon>Agaricomycetidae</taxon>
        <taxon>Agaricales</taxon>
        <taxon>Marasmiineae</taxon>
        <taxon>Mycenaceae</taxon>
        <taxon>Mycena</taxon>
    </lineage>
</organism>
<dbReference type="Proteomes" id="UP000815677">
    <property type="component" value="Unassembled WGS sequence"/>
</dbReference>
<dbReference type="Gene3D" id="3.30.710.10">
    <property type="entry name" value="Potassium Channel Kv1.1, Chain A"/>
    <property type="match status" value="1"/>
</dbReference>
<proteinExistence type="predicted"/>
<reference evidence="1" key="1">
    <citation type="submission" date="2014-09" db="EMBL/GenBank/DDBJ databases">
        <title>Genome sequence of the luminous mushroom Mycena chlorophos for searching fungal bioluminescence genes.</title>
        <authorList>
            <person name="Tanaka Y."/>
            <person name="Kasuga D."/>
            <person name="Oba Y."/>
            <person name="Hase S."/>
            <person name="Sato K."/>
            <person name="Oba Y."/>
            <person name="Sakakibara Y."/>
        </authorList>
    </citation>
    <scope>NUCLEOTIDE SEQUENCE</scope>
</reference>
<keyword evidence="2" id="KW-1185">Reference proteome</keyword>
<name>A0ABQ0LM86_MYCCL</name>
<evidence type="ECO:0000313" key="2">
    <source>
        <dbReference type="Proteomes" id="UP000815677"/>
    </source>
</evidence>
<dbReference type="EMBL" id="DF847621">
    <property type="protein sequence ID" value="GAT52202.1"/>
    <property type="molecule type" value="Genomic_DNA"/>
</dbReference>
<sequence>MWNASYLLPSNLDPPSSVMTVLSILLPTSMSEIATVLERPVKRARPDSGPPYVRDHQFYDDEAPAPSADWCIVSAENVLFKVQRSLLLRDSPVFSTMFGLPQGQLPAEGQSDAHPIVLAGDTASDFRALLIYLTKPGFELIPKDIPLDEFQNLLSLGKMAHKYQMSGWERWTGTVLIELVDKEARRLSTKDFSAALDLAMLLSQAPLRDAVTDNWYSMVSAARLPIADAMDIAERHGQRSFLVRLYTQQLKLVCHETQQPPSPFVAIVTFRALRGLQPIHAQRILAAHSSLSIGWSAFRRLELLPRREPGCNPDHHERTCCRKFRSVWLEAINTADASRALPLTSLRQRVLYVQEQLAQFKRDTMINNPGDRILTPMARTTPGIYCIYVDERDEIKRVLAALPLTNSLDPYFFAAEA</sequence>
<evidence type="ECO:0008006" key="3">
    <source>
        <dbReference type="Google" id="ProtNLM"/>
    </source>
</evidence>
<protein>
    <recommendedName>
        <fullName evidence="3">BTB domain-containing protein</fullName>
    </recommendedName>
</protein>
<evidence type="ECO:0000313" key="1">
    <source>
        <dbReference type="EMBL" id="GAT52202.1"/>
    </source>
</evidence>
<accession>A0ABQ0LM86</accession>
<dbReference type="InterPro" id="IPR011333">
    <property type="entry name" value="SKP1/BTB/POZ_sf"/>
</dbReference>